<organism evidence="3 4">
    <name type="scientific">Agrilactobacillus yilanensis</name>
    <dbReference type="NCBI Taxonomy" id="2485997"/>
    <lineage>
        <taxon>Bacteria</taxon>
        <taxon>Bacillati</taxon>
        <taxon>Bacillota</taxon>
        <taxon>Bacilli</taxon>
        <taxon>Lactobacillales</taxon>
        <taxon>Lactobacillaceae</taxon>
        <taxon>Agrilactobacillus</taxon>
    </lineage>
</organism>
<dbReference type="Pfam" id="PF05979">
    <property type="entry name" value="DUF896"/>
    <property type="match status" value="1"/>
</dbReference>
<dbReference type="Proteomes" id="UP001597267">
    <property type="component" value="Unassembled WGS sequence"/>
</dbReference>
<dbReference type="HAMAP" id="MF_01103">
    <property type="entry name" value="UPF0291"/>
    <property type="match status" value="1"/>
</dbReference>
<dbReference type="PANTHER" id="PTHR37300">
    <property type="entry name" value="UPF0291 PROTEIN CBO2609/CLC_2481"/>
    <property type="match status" value="1"/>
</dbReference>
<comment type="subcellular location">
    <subcellularLocation>
        <location evidence="2">Cytoplasm</location>
    </subcellularLocation>
</comment>
<dbReference type="PANTHER" id="PTHR37300:SF1">
    <property type="entry name" value="UPF0291 PROTEIN YNZC"/>
    <property type="match status" value="1"/>
</dbReference>
<keyword evidence="1 2" id="KW-0963">Cytoplasm</keyword>
<evidence type="ECO:0000256" key="2">
    <source>
        <dbReference type="HAMAP-Rule" id="MF_01103"/>
    </source>
</evidence>
<proteinExistence type="inferred from homology"/>
<name>A0ABW4JCY8_9LACO</name>
<evidence type="ECO:0000256" key="1">
    <source>
        <dbReference type="ARBA" id="ARBA00022490"/>
    </source>
</evidence>
<protein>
    <recommendedName>
        <fullName evidence="2">UPF0291 protein ACFQ5M_12035</fullName>
    </recommendedName>
</protein>
<evidence type="ECO:0000313" key="4">
    <source>
        <dbReference type="Proteomes" id="UP001597267"/>
    </source>
</evidence>
<dbReference type="Gene3D" id="1.10.287.540">
    <property type="entry name" value="Helix hairpin bin"/>
    <property type="match status" value="1"/>
</dbReference>
<gene>
    <name evidence="3" type="ORF">ACFQ5M_12035</name>
</gene>
<sequence>MTEKKDLESQERIKRINELAHKKKTVGLTEAERLEQEKLRKAYLDNFKKGFRSQIETLRVFDKGGKEVTPEKVREIQRKKGLRED</sequence>
<evidence type="ECO:0000313" key="3">
    <source>
        <dbReference type="EMBL" id="MFD1672832.1"/>
    </source>
</evidence>
<dbReference type="EMBL" id="JBHTOP010000026">
    <property type="protein sequence ID" value="MFD1672832.1"/>
    <property type="molecule type" value="Genomic_DNA"/>
</dbReference>
<dbReference type="InterPro" id="IPR009242">
    <property type="entry name" value="DUF896"/>
</dbReference>
<keyword evidence="4" id="KW-1185">Reference proteome</keyword>
<accession>A0ABW4JCY8</accession>
<dbReference type="RefSeq" id="WP_125713042.1">
    <property type="nucleotide sequence ID" value="NZ_JBHTOP010000026.1"/>
</dbReference>
<reference evidence="4" key="1">
    <citation type="journal article" date="2019" name="Int. J. Syst. Evol. Microbiol.">
        <title>The Global Catalogue of Microorganisms (GCM) 10K type strain sequencing project: providing services to taxonomists for standard genome sequencing and annotation.</title>
        <authorList>
            <consortium name="The Broad Institute Genomics Platform"/>
            <consortium name="The Broad Institute Genome Sequencing Center for Infectious Disease"/>
            <person name="Wu L."/>
            <person name="Ma J."/>
        </authorList>
    </citation>
    <scope>NUCLEOTIDE SEQUENCE [LARGE SCALE GENOMIC DNA]</scope>
    <source>
        <strain evidence="4">CCM 8896</strain>
    </source>
</reference>
<dbReference type="SUPFAM" id="SSF158221">
    <property type="entry name" value="YnzC-like"/>
    <property type="match status" value="1"/>
</dbReference>
<comment type="caution">
    <text evidence="3">The sequence shown here is derived from an EMBL/GenBank/DDBJ whole genome shotgun (WGS) entry which is preliminary data.</text>
</comment>
<comment type="similarity">
    <text evidence="2">Belongs to the UPF0291 family.</text>
</comment>